<feature type="transmembrane region" description="Helical" evidence="7">
    <location>
        <begin position="336"/>
        <end position="356"/>
    </location>
</feature>
<evidence type="ECO:0000256" key="5">
    <source>
        <dbReference type="RuleBase" id="RU000320"/>
    </source>
</evidence>
<feature type="transmembrane region" description="Helical" evidence="7">
    <location>
        <begin position="722"/>
        <end position="740"/>
    </location>
</feature>
<dbReference type="NCBIfam" id="TIGR01974">
    <property type="entry name" value="NDH_I_L"/>
    <property type="match status" value="1"/>
</dbReference>
<protein>
    <submittedName>
        <fullName evidence="10">NADH-quinone oxidoreductase subunit L</fullName>
    </submittedName>
</protein>
<evidence type="ECO:0000256" key="7">
    <source>
        <dbReference type="SAM" id="Phobius"/>
    </source>
</evidence>
<dbReference type="GO" id="GO:0003954">
    <property type="term" value="F:NADH dehydrogenase activity"/>
    <property type="evidence" value="ECO:0007669"/>
    <property type="project" value="TreeGrafter"/>
</dbReference>
<comment type="caution">
    <text evidence="10">The sequence shown here is derived from an EMBL/GenBank/DDBJ whole genome shotgun (WGS) entry which is preliminary data.</text>
</comment>
<evidence type="ECO:0000256" key="6">
    <source>
        <dbReference type="SAM" id="MobiDB-lite"/>
    </source>
</evidence>
<evidence type="ECO:0000313" key="10">
    <source>
        <dbReference type="EMBL" id="KPL81335.1"/>
    </source>
</evidence>
<evidence type="ECO:0000259" key="8">
    <source>
        <dbReference type="Pfam" id="PF00361"/>
    </source>
</evidence>
<feature type="transmembrane region" description="Helical" evidence="7">
    <location>
        <begin position="36"/>
        <end position="57"/>
    </location>
</feature>
<feature type="transmembrane region" description="Helical" evidence="7">
    <location>
        <begin position="589"/>
        <end position="610"/>
    </location>
</feature>
<dbReference type="GO" id="GO:0042773">
    <property type="term" value="P:ATP synthesis coupled electron transport"/>
    <property type="evidence" value="ECO:0007669"/>
    <property type="project" value="InterPro"/>
</dbReference>
<feature type="transmembrane region" description="Helical" evidence="7">
    <location>
        <begin position="395"/>
        <end position="414"/>
    </location>
</feature>
<evidence type="ECO:0000256" key="1">
    <source>
        <dbReference type="ARBA" id="ARBA00004127"/>
    </source>
</evidence>
<keyword evidence="4 7" id="KW-0472">Membrane</keyword>
<feature type="transmembrane region" description="Helical" evidence="7">
    <location>
        <begin position="217"/>
        <end position="235"/>
    </location>
</feature>
<feature type="transmembrane region" description="Helical" evidence="7">
    <location>
        <begin position="476"/>
        <end position="501"/>
    </location>
</feature>
<dbReference type="PANTHER" id="PTHR42829">
    <property type="entry name" value="NADH-UBIQUINONE OXIDOREDUCTASE CHAIN 5"/>
    <property type="match status" value="1"/>
</dbReference>
<evidence type="ECO:0000256" key="2">
    <source>
        <dbReference type="ARBA" id="ARBA00022692"/>
    </source>
</evidence>
<feature type="domain" description="NADH-Ubiquinone oxidoreductase (complex I) chain 5 N-terminal" evidence="9">
    <location>
        <begin position="107"/>
        <end position="151"/>
    </location>
</feature>
<evidence type="ECO:0000256" key="3">
    <source>
        <dbReference type="ARBA" id="ARBA00022989"/>
    </source>
</evidence>
<dbReference type="Proteomes" id="UP000050277">
    <property type="component" value="Unassembled WGS sequence"/>
</dbReference>
<keyword evidence="11" id="KW-1185">Reference proteome</keyword>
<accession>A0A0P6XYI9</accession>
<feature type="transmembrane region" description="Helical" evidence="7">
    <location>
        <begin position="363"/>
        <end position="389"/>
    </location>
</feature>
<feature type="transmembrane region" description="Helical" evidence="7">
    <location>
        <begin position="126"/>
        <end position="148"/>
    </location>
</feature>
<organism evidence="10 11">
    <name type="scientific">Herpetosiphon geysericola</name>
    <dbReference type="NCBI Taxonomy" id="70996"/>
    <lineage>
        <taxon>Bacteria</taxon>
        <taxon>Bacillati</taxon>
        <taxon>Chloroflexota</taxon>
        <taxon>Chloroflexia</taxon>
        <taxon>Herpetosiphonales</taxon>
        <taxon>Herpetosiphonaceae</taxon>
        <taxon>Herpetosiphon</taxon>
    </lineage>
</organism>
<gene>
    <name evidence="10" type="ORF">SE18_21970</name>
</gene>
<dbReference type="EMBL" id="LGKP01000035">
    <property type="protein sequence ID" value="KPL81335.1"/>
    <property type="molecule type" value="Genomic_DNA"/>
</dbReference>
<evidence type="ECO:0000313" key="11">
    <source>
        <dbReference type="Proteomes" id="UP000050277"/>
    </source>
</evidence>
<dbReference type="NCBIfam" id="NF005141">
    <property type="entry name" value="PRK06590.1"/>
    <property type="match status" value="1"/>
</dbReference>
<dbReference type="RefSeq" id="WP_054536608.1">
    <property type="nucleotide sequence ID" value="NZ_LGKP01000035.1"/>
</dbReference>
<dbReference type="InterPro" id="IPR003945">
    <property type="entry name" value="NU5C-like"/>
</dbReference>
<dbReference type="PANTHER" id="PTHR42829:SF2">
    <property type="entry name" value="NADH-UBIQUINONE OXIDOREDUCTASE CHAIN 5"/>
    <property type="match status" value="1"/>
</dbReference>
<dbReference type="Pfam" id="PF00662">
    <property type="entry name" value="Proton_antipo_N"/>
    <property type="match status" value="1"/>
</dbReference>
<reference evidence="10 11" key="1">
    <citation type="submission" date="2015-07" db="EMBL/GenBank/DDBJ databases">
        <title>Whole genome sequence of Herpetosiphon geysericola DSM 7119.</title>
        <authorList>
            <person name="Hemp J."/>
            <person name="Ward L.M."/>
            <person name="Pace L.A."/>
            <person name="Fischer W.W."/>
        </authorList>
    </citation>
    <scope>NUCLEOTIDE SEQUENCE [LARGE SCALE GENOMIC DNA]</scope>
    <source>
        <strain evidence="10 11">DSM 7119</strain>
    </source>
</reference>
<dbReference type="STRING" id="70996.SE18_21970"/>
<feature type="transmembrane region" description="Helical" evidence="7">
    <location>
        <begin position="435"/>
        <end position="456"/>
    </location>
</feature>
<dbReference type="InterPro" id="IPR001516">
    <property type="entry name" value="Proton_antipo_N"/>
</dbReference>
<dbReference type="GO" id="GO:0008137">
    <property type="term" value="F:NADH dehydrogenase (ubiquinone) activity"/>
    <property type="evidence" value="ECO:0007669"/>
    <property type="project" value="InterPro"/>
</dbReference>
<evidence type="ECO:0000259" key="9">
    <source>
        <dbReference type="Pfam" id="PF00662"/>
    </source>
</evidence>
<dbReference type="GO" id="GO:0016020">
    <property type="term" value="C:membrane"/>
    <property type="evidence" value="ECO:0007669"/>
    <property type="project" value="UniProtKB-SubCell"/>
</dbReference>
<feature type="transmembrane region" description="Helical" evidence="7">
    <location>
        <begin position="184"/>
        <end position="205"/>
    </location>
</feature>
<name>A0A0P6XYI9_9CHLR</name>
<proteinExistence type="predicted"/>
<sequence length="741" mass="80414">MPFFDLAWLIPLLPLAAFVLITLVPPIGRSRKASYTTALVLLGLATVIAWGVLAQSISEGFPSAPLVTSVAAEAGQEPASEGAAAEGGHEAVEVPTFGNFYHKSFAWAPDGSGFFNFGYRLDGATVLMLAMVTLAAWCIHLFSVGYMAHDEFPAGHQRQSRFFSYIALFTASMLGMTLADNLLLFFICWELMGLCSFLLIGFWFFKPSAREAAKKAFITTRIGDVGMMLGMMYIYNKSGSLTFGHEAGQIYNGEFLESIKTAASLIPGVSAASLMAFLVFLGTVGKSAQFPLHVWLPDAMEGPTPVSALIHAATMVAAGVFLVIRTFPIFAVSDVLPVVAFIGAFTALFAALIAVAQYDIKRILAFSTLSQLGFMVAALGIGAWVAALFHLLTHAFFKALLFLGSGSVIHGMEATVGHDPDKAQDIRNMGTLRKFMPITFLTYMAGFFALIGIPPFAGFWSKDEIILDAFIKHHYVVYGVLTAAAFLTAFYMTRQIVVVFFGKFRGYEPRKAVVAAVHGHDDHGHGDHDDHHHHHEAHDPHESPRSMTIPLMILGLFAVFAGFVNAGFLGIHWFSDYVNPGGEIPDPSYMVAGIATAVALVGAGLGVLTYRNAFKNANDRDPLAGALGPIWTALENRFYIDQIYDKTFIALTYGAGWLLNWIDRHVVDRVVNLTGLVTLFIGRVNFIIDDFSLNTVTDDIGEGTITVGDGVRQSATGKIQDYGAYIFGGVVLLALIYMYAF</sequence>
<keyword evidence="3 7" id="KW-1133">Transmembrane helix</keyword>
<dbReference type="GO" id="GO:0015990">
    <property type="term" value="P:electron transport coupled proton transport"/>
    <property type="evidence" value="ECO:0007669"/>
    <property type="project" value="TreeGrafter"/>
</dbReference>
<dbReference type="PRINTS" id="PR01435">
    <property type="entry name" value="NPOXDRDTASE5"/>
</dbReference>
<comment type="subcellular location">
    <subcellularLocation>
        <location evidence="1">Endomembrane system</location>
        <topology evidence="1">Multi-pass membrane protein</topology>
    </subcellularLocation>
    <subcellularLocation>
        <location evidence="5">Membrane</location>
        <topology evidence="5">Multi-pass membrane protein</topology>
    </subcellularLocation>
</comment>
<evidence type="ECO:0000256" key="4">
    <source>
        <dbReference type="ARBA" id="ARBA00023136"/>
    </source>
</evidence>
<dbReference type="InterPro" id="IPR001750">
    <property type="entry name" value="ND/Mrp_TM"/>
</dbReference>
<dbReference type="PATRIC" id="fig|70996.4.peg.2211"/>
<dbReference type="Gene3D" id="1.20.5.2700">
    <property type="match status" value="1"/>
</dbReference>
<feature type="transmembrane region" description="Helical" evidence="7">
    <location>
        <begin position="265"/>
        <end position="285"/>
    </location>
</feature>
<dbReference type="AlphaFoldDB" id="A0A0P6XYI9"/>
<dbReference type="GO" id="GO:0012505">
    <property type="term" value="C:endomembrane system"/>
    <property type="evidence" value="ECO:0007669"/>
    <property type="project" value="UniProtKB-SubCell"/>
</dbReference>
<dbReference type="Pfam" id="PF00361">
    <property type="entry name" value="Proton_antipo_M"/>
    <property type="match status" value="1"/>
</dbReference>
<feature type="transmembrane region" description="Helical" evidence="7">
    <location>
        <begin position="160"/>
        <end position="178"/>
    </location>
</feature>
<dbReference type="PRINTS" id="PR01434">
    <property type="entry name" value="NADHDHGNASE5"/>
</dbReference>
<feature type="domain" description="NADH:quinone oxidoreductase/Mrp antiporter transmembrane" evidence="8">
    <location>
        <begin position="179"/>
        <end position="487"/>
    </location>
</feature>
<feature type="transmembrane region" description="Helical" evidence="7">
    <location>
        <begin position="551"/>
        <end position="574"/>
    </location>
</feature>
<dbReference type="OrthoDB" id="9807568at2"/>
<keyword evidence="2 5" id="KW-0812">Transmembrane</keyword>
<feature type="region of interest" description="Disordered" evidence="6">
    <location>
        <begin position="523"/>
        <end position="543"/>
    </location>
</feature>
<feature type="transmembrane region" description="Helical" evidence="7">
    <location>
        <begin position="6"/>
        <end position="24"/>
    </location>
</feature>
<dbReference type="InterPro" id="IPR018393">
    <property type="entry name" value="NADHpl_OxRdtase_5_subgr"/>
</dbReference>
<feature type="transmembrane region" description="Helical" evidence="7">
    <location>
        <begin position="306"/>
        <end position="324"/>
    </location>
</feature>